<dbReference type="AlphaFoldDB" id="A0A9P1IWW1"/>
<name>A0A9P1IWW1_9PELO</name>
<evidence type="ECO:0000313" key="3">
    <source>
        <dbReference type="Proteomes" id="UP001152747"/>
    </source>
</evidence>
<feature type="signal peptide" evidence="1">
    <location>
        <begin position="1"/>
        <end position="18"/>
    </location>
</feature>
<dbReference type="EMBL" id="CANHGI010000005">
    <property type="protein sequence ID" value="CAI5453783.1"/>
    <property type="molecule type" value="Genomic_DNA"/>
</dbReference>
<dbReference type="Proteomes" id="UP001152747">
    <property type="component" value="Unassembled WGS sequence"/>
</dbReference>
<dbReference type="OrthoDB" id="5838937at2759"/>
<evidence type="ECO:0000256" key="1">
    <source>
        <dbReference type="SAM" id="SignalP"/>
    </source>
</evidence>
<evidence type="ECO:0000313" key="2">
    <source>
        <dbReference type="EMBL" id="CAI5453783.1"/>
    </source>
</evidence>
<organism evidence="2 3">
    <name type="scientific">Caenorhabditis angaria</name>
    <dbReference type="NCBI Taxonomy" id="860376"/>
    <lineage>
        <taxon>Eukaryota</taxon>
        <taxon>Metazoa</taxon>
        <taxon>Ecdysozoa</taxon>
        <taxon>Nematoda</taxon>
        <taxon>Chromadorea</taxon>
        <taxon>Rhabditida</taxon>
        <taxon>Rhabditina</taxon>
        <taxon>Rhabditomorpha</taxon>
        <taxon>Rhabditoidea</taxon>
        <taxon>Rhabditidae</taxon>
        <taxon>Peloderinae</taxon>
        <taxon>Caenorhabditis</taxon>
    </lineage>
</organism>
<keyword evidence="1" id="KW-0732">Signal</keyword>
<accession>A0A9P1IWW1</accession>
<gene>
    <name evidence="2" type="ORF">CAMP_LOCUS16420</name>
</gene>
<comment type="caution">
    <text evidence="2">The sequence shown here is derived from an EMBL/GenBank/DDBJ whole genome shotgun (WGS) entry which is preliminary data.</text>
</comment>
<reference evidence="2" key="1">
    <citation type="submission" date="2022-11" db="EMBL/GenBank/DDBJ databases">
        <authorList>
            <person name="Kikuchi T."/>
        </authorList>
    </citation>
    <scope>NUCLEOTIDE SEQUENCE</scope>
    <source>
        <strain evidence="2">PS1010</strain>
    </source>
</reference>
<sequence length="344" mass="40040">MRFLLVFSLIINFMICTAFQPVKTLNIQRRVEDLDDIQDPFEVQSPSQILSSLNNSTKRLKLEMDTKKYLEKFGPQQLLDLVLRKVHETQSIFNPKAKVAFEQFLDFVENMIYSTAAQRIEKQLKLDFTKTKPPPQKTLHVGEFRRDAPALGEFRQNSVLIDVAADAPLYRQPLEPSKLAYFSTLNSGEELVKVEKKDIRRSPIRKNRKISQAMFEKAMKTIEQDQKRIRRKSLVSKKLRRARKLPISRVNRRRSPVRKAAGLNEKLHQLLGEYGVDSFLIETSEYTVRAFADPRKTRISKLTSTIENENEERKPAFIYSRSVEKPIAKKLLPKSTKTTFERLL</sequence>
<protein>
    <recommendedName>
        <fullName evidence="4">SPK domain-containing protein</fullName>
    </recommendedName>
</protein>
<evidence type="ECO:0008006" key="4">
    <source>
        <dbReference type="Google" id="ProtNLM"/>
    </source>
</evidence>
<feature type="chain" id="PRO_5040150476" description="SPK domain-containing protein" evidence="1">
    <location>
        <begin position="19"/>
        <end position="344"/>
    </location>
</feature>
<proteinExistence type="predicted"/>
<keyword evidence="3" id="KW-1185">Reference proteome</keyword>